<name>A0A345AWC6_9CAUD</name>
<dbReference type="GeneID" id="54997188"/>
<accession>A0A345AWC6</accession>
<evidence type="ECO:0000313" key="1">
    <source>
        <dbReference type="EMBL" id="AXF41209.1"/>
    </source>
</evidence>
<evidence type="ECO:0000313" key="2">
    <source>
        <dbReference type="Proteomes" id="UP000257501"/>
    </source>
</evidence>
<proteinExistence type="predicted"/>
<dbReference type="Proteomes" id="UP000257501">
    <property type="component" value="Segment"/>
</dbReference>
<gene>
    <name evidence="1" type="primary">ORF_73</name>
    <name evidence="1" type="ORF">S-TIM4_ORF_73</name>
</gene>
<organism evidence="1 2">
    <name type="scientific">Cyanophage S-TIM4</name>
    <dbReference type="NCBI Taxonomy" id="1048189"/>
    <lineage>
        <taxon>Viruses</taxon>
        <taxon>Duplodnaviria</taxon>
        <taxon>Heunggongvirae</taxon>
        <taxon>Uroviricota</taxon>
        <taxon>Caudoviricetes</taxon>
        <taxon>Pantevenvirales</taxon>
        <taxon>Kyanoviridae</taxon>
        <taxon>Thaumasvirus</taxon>
        <taxon>Thaumasvirus stim4</taxon>
    </lineage>
</organism>
<keyword evidence="2" id="KW-1185">Reference proteome</keyword>
<dbReference type="KEGG" id="vg:54997188"/>
<reference evidence="1 2" key="1">
    <citation type="journal article" date="2011" name="Nature">
        <title>Genomic island variability facilitates Prochlorococcus-virus coexistence.</title>
        <authorList>
            <person name="Avrani S."/>
            <person name="Wurtzel O."/>
            <person name="Sharon I."/>
            <person name="Sorek R."/>
            <person name="Lindell D."/>
        </authorList>
    </citation>
    <scope>NUCLEOTIDE SEQUENCE [LARGE SCALE GENOMIC DNA]</scope>
</reference>
<sequence length="61" mass="7271">MKSFTSKVTIVFDINNHEANSKEEYIQKLKDQYEECYGIYLHDHEITMIEEEEPINLYQGA</sequence>
<protein>
    <submittedName>
        <fullName evidence="1">Uncharacterized protein</fullName>
    </submittedName>
</protein>
<dbReference type="RefSeq" id="YP_009806330.1">
    <property type="nucleotide sequence ID" value="NC_048015.1"/>
</dbReference>
<dbReference type="EMBL" id="MH512890">
    <property type="protein sequence ID" value="AXF41209.1"/>
    <property type="molecule type" value="Genomic_DNA"/>
</dbReference>